<dbReference type="AlphaFoldDB" id="A0A1G9NB96"/>
<dbReference type="STRING" id="571298.SAMN04488026_11207"/>
<evidence type="ECO:0000313" key="2">
    <source>
        <dbReference type="EMBL" id="SDL83653.1"/>
    </source>
</evidence>
<feature type="compositionally biased region" description="Basic residues" evidence="1">
    <location>
        <begin position="9"/>
        <end position="21"/>
    </location>
</feature>
<protein>
    <recommendedName>
        <fullName evidence="4">DUF3489 domain-containing protein</fullName>
    </recommendedName>
</protein>
<accession>A0A1G9NB96</accession>
<feature type="region of interest" description="Disordered" evidence="1">
    <location>
        <begin position="1"/>
        <end position="35"/>
    </location>
</feature>
<feature type="compositionally biased region" description="Low complexity" evidence="1">
    <location>
        <begin position="22"/>
        <end position="32"/>
    </location>
</feature>
<dbReference type="InterPro" id="IPR021880">
    <property type="entry name" value="DUF3489"/>
</dbReference>
<sequence>MARSNTTRRTTRTTGTRRKAKPAAANANSAPARSKKARLRERLEAPEGASLDQLVTEFGWQPHTVRAVISGLRKAGLDVQRETGEVDMVYRIVAPRRT</sequence>
<keyword evidence="3" id="KW-1185">Reference proteome</keyword>
<evidence type="ECO:0000256" key="1">
    <source>
        <dbReference type="SAM" id="MobiDB-lite"/>
    </source>
</evidence>
<organism evidence="2 3">
    <name type="scientific">Aliiruegeria lutimaris</name>
    <dbReference type="NCBI Taxonomy" id="571298"/>
    <lineage>
        <taxon>Bacteria</taxon>
        <taxon>Pseudomonadati</taxon>
        <taxon>Pseudomonadota</taxon>
        <taxon>Alphaproteobacteria</taxon>
        <taxon>Rhodobacterales</taxon>
        <taxon>Roseobacteraceae</taxon>
        <taxon>Aliiruegeria</taxon>
    </lineage>
</organism>
<proteinExistence type="predicted"/>
<gene>
    <name evidence="2" type="ORF">SAMN04488026_11207</name>
</gene>
<dbReference type="Pfam" id="PF11994">
    <property type="entry name" value="DUF3489"/>
    <property type="match status" value="1"/>
</dbReference>
<evidence type="ECO:0008006" key="4">
    <source>
        <dbReference type="Google" id="ProtNLM"/>
    </source>
</evidence>
<name>A0A1G9NB96_9RHOB</name>
<dbReference type="Proteomes" id="UP000199382">
    <property type="component" value="Unassembled WGS sequence"/>
</dbReference>
<dbReference type="RefSeq" id="WP_093164590.1">
    <property type="nucleotide sequence ID" value="NZ_FNEK01000120.1"/>
</dbReference>
<dbReference type="EMBL" id="FNEK01000120">
    <property type="protein sequence ID" value="SDL83653.1"/>
    <property type="molecule type" value="Genomic_DNA"/>
</dbReference>
<reference evidence="2 3" key="1">
    <citation type="submission" date="2016-10" db="EMBL/GenBank/DDBJ databases">
        <authorList>
            <person name="de Groot N.N."/>
        </authorList>
    </citation>
    <scope>NUCLEOTIDE SEQUENCE [LARGE SCALE GENOMIC DNA]</scope>
    <source>
        <strain evidence="2 3">DSM 25294</strain>
    </source>
</reference>
<dbReference type="OrthoDB" id="7206991at2"/>
<evidence type="ECO:0000313" key="3">
    <source>
        <dbReference type="Proteomes" id="UP000199382"/>
    </source>
</evidence>